<proteinExistence type="inferred from homology"/>
<dbReference type="EMBL" id="CDMY01000329">
    <property type="protein sequence ID" value="CEM02551.1"/>
    <property type="molecule type" value="Genomic_DNA"/>
</dbReference>
<feature type="compositionally biased region" description="Basic and acidic residues" evidence="7">
    <location>
        <begin position="10"/>
        <end position="24"/>
    </location>
</feature>
<name>A0A0G4EVA5_VITBC</name>
<feature type="region of interest" description="Disordered" evidence="7">
    <location>
        <begin position="1"/>
        <end position="24"/>
    </location>
</feature>
<dbReference type="STRING" id="1169540.A0A0G4EVA5"/>
<keyword evidence="5" id="KW-0653">Protein transport</keyword>
<feature type="compositionally biased region" description="Low complexity" evidence="7">
    <location>
        <begin position="189"/>
        <end position="200"/>
    </location>
</feature>
<dbReference type="GO" id="GO:0032511">
    <property type="term" value="P:late endosome to vacuole transport via multivesicular body sorting pathway"/>
    <property type="evidence" value="ECO:0007669"/>
    <property type="project" value="TreeGrafter"/>
</dbReference>
<dbReference type="PANTHER" id="PTHR22761">
    <property type="entry name" value="CHARGED MULTIVESICULAR BODY PROTEIN"/>
    <property type="match status" value="1"/>
</dbReference>
<evidence type="ECO:0000256" key="2">
    <source>
        <dbReference type="ARBA" id="ARBA00006190"/>
    </source>
</evidence>
<organism evidence="8 9">
    <name type="scientific">Vitrella brassicaformis (strain CCMP3155)</name>
    <dbReference type="NCBI Taxonomy" id="1169540"/>
    <lineage>
        <taxon>Eukaryota</taxon>
        <taxon>Sar</taxon>
        <taxon>Alveolata</taxon>
        <taxon>Colpodellida</taxon>
        <taxon>Vitrellaceae</taxon>
        <taxon>Vitrella</taxon>
    </lineage>
</organism>
<feature type="compositionally biased region" description="Basic and acidic residues" evidence="7">
    <location>
        <begin position="201"/>
        <end position="217"/>
    </location>
</feature>
<dbReference type="Pfam" id="PF03357">
    <property type="entry name" value="Snf7"/>
    <property type="match status" value="1"/>
</dbReference>
<dbReference type="PhylomeDB" id="A0A0G4EVA5"/>
<evidence type="ECO:0000256" key="5">
    <source>
        <dbReference type="ARBA" id="ARBA00022927"/>
    </source>
</evidence>
<keyword evidence="9" id="KW-1185">Reference proteome</keyword>
<evidence type="ECO:0000256" key="4">
    <source>
        <dbReference type="ARBA" id="ARBA00022753"/>
    </source>
</evidence>
<protein>
    <recommendedName>
        <fullName evidence="10">Charged multivesicular body protein 6</fullName>
    </recommendedName>
</protein>
<dbReference type="GO" id="GO:0006900">
    <property type="term" value="P:vesicle budding from membrane"/>
    <property type="evidence" value="ECO:0007669"/>
    <property type="project" value="TreeGrafter"/>
</dbReference>
<evidence type="ECO:0000256" key="1">
    <source>
        <dbReference type="ARBA" id="ARBA00004608"/>
    </source>
</evidence>
<dbReference type="GO" id="GO:0015031">
    <property type="term" value="P:protein transport"/>
    <property type="evidence" value="ECO:0007669"/>
    <property type="project" value="UniProtKB-KW"/>
</dbReference>
<keyword evidence="3" id="KW-0813">Transport</keyword>
<dbReference type="GO" id="GO:0005771">
    <property type="term" value="C:multivesicular body"/>
    <property type="evidence" value="ECO:0007669"/>
    <property type="project" value="TreeGrafter"/>
</dbReference>
<dbReference type="InterPro" id="IPR005024">
    <property type="entry name" value="Snf7_fam"/>
</dbReference>
<dbReference type="VEuPathDB" id="CryptoDB:Vbra_20937"/>
<dbReference type="InParanoid" id="A0A0G4EVA5"/>
<feature type="region of interest" description="Disordered" evidence="7">
    <location>
        <begin position="178"/>
        <end position="223"/>
    </location>
</feature>
<comment type="subcellular location">
    <subcellularLocation>
        <location evidence="1">Endosome membrane</location>
    </subcellularLocation>
</comment>
<keyword evidence="6" id="KW-0472">Membrane</keyword>
<dbReference type="Gene3D" id="1.10.287.1060">
    <property type="entry name" value="ESAT-6-like"/>
    <property type="match status" value="1"/>
</dbReference>
<evidence type="ECO:0008006" key="10">
    <source>
        <dbReference type="Google" id="ProtNLM"/>
    </source>
</evidence>
<reference evidence="8 9" key="1">
    <citation type="submission" date="2014-11" db="EMBL/GenBank/DDBJ databases">
        <authorList>
            <person name="Zhu J."/>
            <person name="Qi W."/>
            <person name="Song R."/>
        </authorList>
    </citation>
    <scope>NUCLEOTIDE SEQUENCE [LARGE SCALE GENOMIC DNA]</scope>
</reference>
<dbReference type="GO" id="GO:0000815">
    <property type="term" value="C:ESCRT III complex"/>
    <property type="evidence" value="ECO:0007669"/>
    <property type="project" value="TreeGrafter"/>
</dbReference>
<accession>A0A0G4EVA5</accession>
<keyword evidence="4" id="KW-0967">Endosome</keyword>
<dbReference type="OMA" id="RAKQPAM"/>
<evidence type="ECO:0000313" key="8">
    <source>
        <dbReference type="EMBL" id="CEM02551.1"/>
    </source>
</evidence>
<evidence type="ECO:0000256" key="7">
    <source>
        <dbReference type="SAM" id="MobiDB-lite"/>
    </source>
</evidence>
<evidence type="ECO:0000256" key="6">
    <source>
        <dbReference type="ARBA" id="ARBA00023136"/>
    </source>
</evidence>
<gene>
    <name evidence="8" type="ORF">Vbra_20937</name>
</gene>
<evidence type="ECO:0000256" key="3">
    <source>
        <dbReference type="ARBA" id="ARBA00022448"/>
    </source>
</evidence>
<dbReference type="Proteomes" id="UP000041254">
    <property type="component" value="Unassembled WGS sequence"/>
</dbReference>
<dbReference type="OrthoDB" id="441172at2759"/>
<dbReference type="PANTHER" id="PTHR22761:SF5">
    <property type="entry name" value="CHARGED MULTIVESICULAR BODY PROTEIN 6"/>
    <property type="match status" value="1"/>
</dbReference>
<dbReference type="AlphaFoldDB" id="A0A0G4EVA5"/>
<evidence type="ECO:0000313" key="9">
    <source>
        <dbReference type="Proteomes" id="UP000041254"/>
    </source>
</evidence>
<sequence length="223" mass="25106">MGSWFSRCPPAKEKKPDRITDSDRAVLDLKAQRDQLQIHKRKLQSTISSDLSAAKRFIETKKKSLALLALKKKKHHETLIDQCDQHLLKIAELISNVEYAQVQETLVKALEVGNAAMKKMQQEISLDYVERLVEESEEARAYQQEVNAMLFKDGITDQDTDVLADLRRIEEEEAQAVIENVPSPPTAELPPAAQEAVAAGADDKAERARVEKERAREPQLVPA</sequence>
<comment type="similarity">
    <text evidence="2">Belongs to the SNF7 family.</text>
</comment>